<proteinExistence type="predicted"/>
<feature type="compositionally biased region" description="Basic residues" evidence="1">
    <location>
        <begin position="336"/>
        <end position="345"/>
    </location>
</feature>
<reference evidence="4" key="1">
    <citation type="journal article" date="2023" name="Commun. Biol.">
        <title>Genome analysis of Parmales, the sister group of diatoms, reveals the evolutionary specialization of diatoms from phago-mixotrophs to photoautotrophs.</title>
        <authorList>
            <person name="Ban H."/>
            <person name="Sato S."/>
            <person name="Yoshikawa S."/>
            <person name="Yamada K."/>
            <person name="Nakamura Y."/>
            <person name="Ichinomiya M."/>
            <person name="Sato N."/>
            <person name="Blanc-Mathieu R."/>
            <person name="Endo H."/>
            <person name="Kuwata A."/>
            <person name="Ogata H."/>
        </authorList>
    </citation>
    <scope>NUCLEOTIDE SEQUENCE [LARGE SCALE GENOMIC DNA]</scope>
    <source>
        <strain evidence="4">NIES 3701</strain>
    </source>
</reference>
<evidence type="ECO:0000313" key="3">
    <source>
        <dbReference type="EMBL" id="GMH94945.1"/>
    </source>
</evidence>
<organism evidence="3 4">
    <name type="scientific">Triparma strigata</name>
    <dbReference type="NCBI Taxonomy" id="1606541"/>
    <lineage>
        <taxon>Eukaryota</taxon>
        <taxon>Sar</taxon>
        <taxon>Stramenopiles</taxon>
        <taxon>Ochrophyta</taxon>
        <taxon>Bolidophyceae</taxon>
        <taxon>Parmales</taxon>
        <taxon>Triparmaceae</taxon>
        <taxon>Triparma</taxon>
    </lineage>
</organism>
<keyword evidence="2" id="KW-0812">Transmembrane</keyword>
<keyword evidence="4" id="KW-1185">Reference proteome</keyword>
<feature type="transmembrane region" description="Helical" evidence="2">
    <location>
        <begin position="450"/>
        <end position="470"/>
    </location>
</feature>
<dbReference type="PANTHER" id="PTHR16214:SF3">
    <property type="entry name" value="TRANSMEMBRANE PROTEIN 260"/>
    <property type="match status" value="1"/>
</dbReference>
<feature type="transmembrane region" description="Helical" evidence="2">
    <location>
        <begin position="384"/>
        <end position="406"/>
    </location>
</feature>
<sequence length="811" mass="89260">MYHVSIVAVFPFTLFIYLRTMFPTVPGGDAGELLAEACHLGTAHPPGYPLFTILMYMVSEVGVNVEGWTPAAAANAACCFFGATTATVLSETTYRFVSSELGKEHDVLAGYAGALGGVLFAFSPLTWEYSVGAEVFALHNTLVAFILYFTVSVAVAEERGSRLVSGCLGALFCGLAISNQHTSILFIACLVPYVAFVIFVRGKERRDVFLTLMGAMFVLGLLPYLYLVWASGRVTDGSWGDMTSFAGFKKHVLREEYGTLKLAPSGKAGDLTAWDGMLGRTLIWLLDLRMQIGIVFLALAVYGMVARAGEGLGSEGGRDRGKGRGRGRERVVLKGEKKKGGKKKKEAKEMKEERDDDEAALEEFASTGGKGKGKGKGDNNDLKAALLLTLFFYVAIWNGVFSNLPLEVPMAYAVHSRFWFQPNMIMCMFAGLGFSIVLQRRPNWIGARETPGRLGVIVVLIAAAIVGLRYKEADRSDADFNSVYGKAMLDSIDYGSLLLSHTDLDWNTVRYLRKCEGFKPGIVHVSAQLLPYPWFQRQIDTGMFGDVVFPEILPGVSTSRFSEGNKVLLERFFEANHQKYPKNMFVDMQGISDSDIQPGGIWRGWLMIPHGLVYRVEKPTANVLNELPNYFREIEEELEKLQKLLVNVTPKYSSGSWEFACASVRNDAFYQAGLNFLTYGLEVGKALQKEPKLFTLYLDCLRRSTESLAGLVDVLVGQGEVALSYPPSDLVKNAALSSVKNLQANVAAKKIEGEGAEDVRVIGSGMELARKTAKVVVGAYLDVTLEESDPGSFRFFKGFYEQEFQGKENEI</sequence>
<dbReference type="EMBL" id="BRXY01000437">
    <property type="protein sequence ID" value="GMH94945.1"/>
    <property type="molecule type" value="Genomic_DNA"/>
</dbReference>
<accession>A0A9W7BYX8</accession>
<dbReference type="Proteomes" id="UP001165085">
    <property type="component" value="Unassembled WGS sequence"/>
</dbReference>
<dbReference type="OrthoDB" id="197432at2759"/>
<feature type="transmembrane region" description="Helical" evidence="2">
    <location>
        <begin position="108"/>
        <end position="125"/>
    </location>
</feature>
<dbReference type="AlphaFoldDB" id="A0A9W7BYX8"/>
<feature type="transmembrane region" description="Helical" evidence="2">
    <location>
        <begin position="418"/>
        <end position="438"/>
    </location>
</feature>
<gene>
    <name evidence="3" type="ORF">TrST_g1522</name>
</gene>
<feature type="transmembrane region" description="Helical" evidence="2">
    <location>
        <begin position="208"/>
        <end position="229"/>
    </location>
</feature>
<dbReference type="InterPro" id="IPR052724">
    <property type="entry name" value="GT117_domain-containing"/>
</dbReference>
<protein>
    <recommendedName>
        <fullName evidence="5">DUF2723 domain-containing protein</fullName>
    </recommendedName>
</protein>
<keyword evidence="2" id="KW-1133">Transmembrane helix</keyword>
<evidence type="ECO:0000256" key="1">
    <source>
        <dbReference type="SAM" id="MobiDB-lite"/>
    </source>
</evidence>
<feature type="region of interest" description="Disordered" evidence="1">
    <location>
        <begin position="313"/>
        <end position="377"/>
    </location>
</feature>
<dbReference type="InterPro" id="IPR021280">
    <property type="entry name" value="TMEM260-like"/>
</dbReference>
<name>A0A9W7BYX8_9STRA</name>
<dbReference type="Pfam" id="PF11028">
    <property type="entry name" value="TMEM260-like"/>
    <property type="match status" value="1"/>
</dbReference>
<evidence type="ECO:0008006" key="5">
    <source>
        <dbReference type="Google" id="ProtNLM"/>
    </source>
</evidence>
<feature type="transmembrane region" description="Helical" evidence="2">
    <location>
        <begin position="163"/>
        <end position="178"/>
    </location>
</feature>
<keyword evidence="2" id="KW-0472">Membrane</keyword>
<feature type="transmembrane region" description="Helical" evidence="2">
    <location>
        <begin position="184"/>
        <end position="201"/>
    </location>
</feature>
<comment type="caution">
    <text evidence="3">The sequence shown here is derived from an EMBL/GenBank/DDBJ whole genome shotgun (WGS) entry which is preliminary data.</text>
</comment>
<evidence type="ECO:0000256" key="2">
    <source>
        <dbReference type="SAM" id="Phobius"/>
    </source>
</evidence>
<feature type="compositionally biased region" description="Basic and acidic residues" evidence="1">
    <location>
        <begin position="316"/>
        <end position="335"/>
    </location>
</feature>
<dbReference type="PANTHER" id="PTHR16214">
    <property type="entry name" value="TRANSMEMBRANE PROTEIN 260"/>
    <property type="match status" value="1"/>
</dbReference>
<evidence type="ECO:0000313" key="4">
    <source>
        <dbReference type="Proteomes" id="UP001165085"/>
    </source>
</evidence>
<feature type="transmembrane region" description="Helical" evidence="2">
    <location>
        <begin position="282"/>
        <end position="305"/>
    </location>
</feature>
<feature type="transmembrane region" description="Helical" evidence="2">
    <location>
        <begin position="137"/>
        <end position="156"/>
    </location>
</feature>